<name>A0A6M4GQY3_9PROT</name>
<proteinExistence type="predicted"/>
<dbReference type="KEGG" id="uru:DSM104443_00591"/>
<accession>A0A6M4GQY3</accession>
<dbReference type="RefSeq" id="WP_171089333.1">
    <property type="nucleotide sequence ID" value="NZ_CP053069.1"/>
</dbReference>
<protein>
    <recommendedName>
        <fullName evidence="3">Class I SAM-dependent methyltransferase</fullName>
    </recommendedName>
</protein>
<dbReference type="Pfam" id="PF13578">
    <property type="entry name" value="Methyltransf_24"/>
    <property type="match status" value="1"/>
</dbReference>
<dbReference type="Gene3D" id="3.40.50.150">
    <property type="entry name" value="Vaccinia Virus protein VP39"/>
    <property type="match status" value="1"/>
</dbReference>
<evidence type="ECO:0000313" key="2">
    <source>
        <dbReference type="Proteomes" id="UP000501534"/>
    </source>
</evidence>
<gene>
    <name evidence="1" type="ORF">DSM104443_00591</name>
</gene>
<dbReference type="AlphaFoldDB" id="A0A6M4GQY3"/>
<keyword evidence="2" id="KW-1185">Reference proteome</keyword>
<dbReference type="EMBL" id="CP053069">
    <property type="protein sequence ID" value="QJR09542.1"/>
    <property type="molecule type" value="Genomic_DNA"/>
</dbReference>
<sequence>MLPFPKAEPARFSLEPGLLGSILRHARPLGHNEDASNLNLGFGFVYYGLVRALRPKHIVVIGSGFGFSVVCLALGLKDNGVGQLSFVDPSYSFLKDGLLRTVGGTDQWNEPDRVREHYARFGVEEWVRHYKMTSAEFFSLYRGRNLPAIDIAFIDGNHSYEDVQHDFVETVRNSHRDTYMLLHDTNIYVRELVRHAGVKRWLKRVGTDRKAFEIVDFPFASGVALVRVLCDASWQPGD</sequence>
<evidence type="ECO:0008006" key="3">
    <source>
        <dbReference type="Google" id="ProtNLM"/>
    </source>
</evidence>
<dbReference type="Proteomes" id="UP000501534">
    <property type="component" value="Chromosome"/>
</dbReference>
<organism evidence="1 2">
    <name type="scientific">Usitatibacter rugosus</name>
    <dbReference type="NCBI Taxonomy" id="2732067"/>
    <lineage>
        <taxon>Bacteria</taxon>
        <taxon>Pseudomonadati</taxon>
        <taxon>Pseudomonadota</taxon>
        <taxon>Betaproteobacteria</taxon>
        <taxon>Nitrosomonadales</taxon>
        <taxon>Usitatibacteraceae</taxon>
        <taxon>Usitatibacter</taxon>
    </lineage>
</organism>
<reference evidence="1 2" key="1">
    <citation type="submission" date="2020-04" db="EMBL/GenBank/DDBJ databases">
        <title>Usitatibacter rugosus gen. nov., sp. nov. and Usitatibacter palustris sp. nov., novel members of Usitatibacteraceae fam. nov. within the order Nitrosomonadales isolated from soil.</title>
        <authorList>
            <person name="Huber K.J."/>
            <person name="Neumann-Schaal M."/>
            <person name="Geppert A."/>
            <person name="Luckner M."/>
            <person name="Wanner G."/>
            <person name="Overmann J."/>
        </authorList>
    </citation>
    <scope>NUCLEOTIDE SEQUENCE [LARGE SCALE GENOMIC DNA]</scope>
    <source>
        <strain evidence="1 2">0125_3</strain>
    </source>
</reference>
<evidence type="ECO:0000313" key="1">
    <source>
        <dbReference type="EMBL" id="QJR09542.1"/>
    </source>
</evidence>
<dbReference type="SUPFAM" id="SSF53335">
    <property type="entry name" value="S-adenosyl-L-methionine-dependent methyltransferases"/>
    <property type="match status" value="1"/>
</dbReference>
<dbReference type="InterPro" id="IPR029063">
    <property type="entry name" value="SAM-dependent_MTases_sf"/>
</dbReference>